<organism evidence="1 2">
    <name type="scientific">Pseudooceanicola lipolyticus</name>
    <dbReference type="NCBI Taxonomy" id="2029104"/>
    <lineage>
        <taxon>Bacteria</taxon>
        <taxon>Pseudomonadati</taxon>
        <taxon>Pseudomonadota</taxon>
        <taxon>Alphaproteobacteria</taxon>
        <taxon>Rhodobacterales</taxon>
        <taxon>Paracoccaceae</taxon>
        <taxon>Pseudooceanicola</taxon>
    </lineage>
</organism>
<dbReference type="AlphaFoldDB" id="A0A2M8ITE8"/>
<evidence type="ECO:0000313" key="1">
    <source>
        <dbReference type="EMBL" id="PJE33785.1"/>
    </source>
</evidence>
<comment type="caution">
    <text evidence="1">The sequence shown here is derived from an EMBL/GenBank/DDBJ whole genome shotgun (WGS) entry which is preliminary data.</text>
</comment>
<proteinExistence type="predicted"/>
<name>A0A2M8ITE8_9RHOB</name>
<sequence>LGEFLSDQRVIDYPRWKWQPLLQLIMRRVWPARADLASGANATGRAPAWGAARINFRRS</sequence>
<accession>A0A2M8ITE8</accession>
<dbReference type="EMBL" id="PGTB01000334">
    <property type="protein sequence ID" value="PJE33785.1"/>
    <property type="molecule type" value="Genomic_DNA"/>
</dbReference>
<protein>
    <submittedName>
        <fullName evidence="1">Uncharacterized protein</fullName>
    </submittedName>
</protein>
<evidence type="ECO:0000313" key="2">
    <source>
        <dbReference type="Proteomes" id="UP000231553"/>
    </source>
</evidence>
<gene>
    <name evidence="1" type="ORF">CVM52_25650</name>
</gene>
<dbReference type="Proteomes" id="UP000231553">
    <property type="component" value="Unassembled WGS sequence"/>
</dbReference>
<reference evidence="1 2" key="1">
    <citation type="journal article" date="2018" name="Int. J. Syst. Evol. Microbiol.">
        <title>Pseudooceanicola lipolyticus sp. nov., a marine alphaproteobacterium, reclassification of Oceanicola flagellatus as Pseudooceanicola flagellatus comb. nov. and emended description of the genus Pseudooceanicola.</title>
        <authorList>
            <person name="Huang M.-M."/>
            <person name="Guo L.-L."/>
            <person name="Wu Y.-H."/>
            <person name="Lai Q.-L."/>
            <person name="Shao Z.-Z."/>
            <person name="Wang C.-S."/>
            <person name="Wu M."/>
            <person name="Xu X.-W."/>
        </authorList>
    </citation>
    <scope>NUCLEOTIDE SEQUENCE [LARGE SCALE GENOMIC DNA]</scope>
    <source>
        <strain evidence="1 2">157</strain>
    </source>
</reference>
<keyword evidence="2" id="KW-1185">Reference proteome</keyword>
<feature type="non-terminal residue" evidence="1">
    <location>
        <position position="1"/>
    </location>
</feature>